<evidence type="ECO:0000313" key="2">
    <source>
        <dbReference type="EMBL" id="GGI65193.1"/>
    </source>
</evidence>
<evidence type="ECO:0000256" key="1">
    <source>
        <dbReference type="SAM" id="Phobius"/>
    </source>
</evidence>
<feature type="transmembrane region" description="Helical" evidence="1">
    <location>
        <begin position="323"/>
        <end position="345"/>
    </location>
</feature>
<dbReference type="RefSeq" id="WP_188367029.1">
    <property type="nucleotide sequence ID" value="NZ_BMDT01000002.1"/>
</dbReference>
<feature type="transmembrane region" description="Helical" evidence="1">
    <location>
        <begin position="256"/>
        <end position="276"/>
    </location>
</feature>
<dbReference type="Pfam" id="PF02447">
    <property type="entry name" value="GntP_permease"/>
    <property type="match status" value="1"/>
</dbReference>
<sequence length="441" mass="46558">MAALALVISILVLIFLSVKVKLHPFFALLTVSFVYGLLSKIGFLSILTLMKDAMGSATANLGLIVIIGTVTGGLLEVSGATDVIAKKIVAITGPKFASVGLALTGLIVSIPVFCSSAFILLAPLAKKISKEAKIDYMVMIISLSIGCLIPTTFIPPTPGPLAAMNVLSLDIGRVILVSLLFAIPLLIVLYFCSKWLGKKYPYPETDTDIQVEEVEAKFGFALAIAPILLPVVMIMLKTFVLDKLSAGSFVYGFLDIIGTTEIALALGLLLALALCLKNEKDDTIWQFDGIFGTSLRTGAQILMIICAGSAFGAVLQATELKDLLADIMVGSSLGLITPFLIGVIFRSAIGSITVSLLTATSIIAPAIPAMGYDSFTGTILIFLACASGAFMVFHGNDDMFWSVVTASKMDSKLAYKVLPLTSIIISLTGLVTVLALSFIIL</sequence>
<dbReference type="Proteomes" id="UP000622610">
    <property type="component" value="Unassembled WGS sequence"/>
</dbReference>
<dbReference type="GO" id="GO:0005886">
    <property type="term" value="C:plasma membrane"/>
    <property type="evidence" value="ECO:0007669"/>
    <property type="project" value="TreeGrafter"/>
</dbReference>
<feature type="transmembrane region" description="Helical" evidence="1">
    <location>
        <begin position="378"/>
        <end position="396"/>
    </location>
</feature>
<dbReference type="InterPro" id="IPR003474">
    <property type="entry name" value="Glcn_transporter"/>
</dbReference>
<keyword evidence="3" id="KW-1185">Reference proteome</keyword>
<dbReference type="AlphaFoldDB" id="A0A917N438"/>
<feature type="transmembrane region" description="Helical" evidence="1">
    <location>
        <begin position="218"/>
        <end position="236"/>
    </location>
</feature>
<feature type="transmembrane region" description="Helical" evidence="1">
    <location>
        <begin position="417"/>
        <end position="440"/>
    </location>
</feature>
<reference evidence="2" key="1">
    <citation type="journal article" date="2014" name="Int. J. Syst. Evol. Microbiol.">
        <title>Complete genome sequence of Corynebacterium casei LMG S-19264T (=DSM 44701T), isolated from a smear-ripened cheese.</title>
        <authorList>
            <consortium name="US DOE Joint Genome Institute (JGI-PGF)"/>
            <person name="Walter F."/>
            <person name="Albersmeier A."/>
            <person name="Kalinowski J."/>
            <person name="Ruckert C."/>
        </authorList>
    </citation>
    <scope>NUCLEOTIDE SEQUENCE</scope>
    <source>
        <strain evidence="2">CCM 8433</strain>
    </source>
</reference>
<feature type="transmembrane region" description="Helical" evidence="1">
    <location>
        <begin position="174"/>
        <end position="197"/>
    </location>
</feature>
<feature type="transmembrane region" description="Helical" evidence="1">
    <location>
        <begin position="101"/>
        <end position="124"/>
    </location>
</feature>
<accession>A0A917N438</accession>
<feature type="transmembrane region" description="Helical" evidence="1">
    <location>
        <begin position="297"/>
        <end position="317"/>
    </location>
</feature>
<dbReference type="PANTHER" id="PTHR30354:SF11">
    <property type="entry name" value="PERMEASE"/>
    <property type="match status" value="1"/>
</dbReference>
<reference evidence="2" key="2">
    <citation type="submission" date="2020-09" db="EMBL/GenBank/DDBJ databases">
        <authorList>
            <person name="Sun Q."/>
            <person name="Sedlacek I."/>
        </authorList>
    </citation>
    <scope>NUCLEOTIDE SEQUENCE</scope>
    <source>
        <strain evidence="2">CCM 8433</strain>
    </source>
</reference>
<protein>
    <submittedName>
        <fullName evidence="2">D-serine permease</fullName>
    </submittedName>
</protein>
<evidence type="ECO:0000313" key="3">
    <source>
        <dbReference type="Proteomes" id="UP000622610"/>
    </source>
</evidence>
<dbReference type="PANTHER" id="PTHR30354">
    <property type="entry name" value="GNT FAMILY GLUCONATE TRANSPORTER"/>
    <property type="match status" value="1"/>
</dbReference>
<feature type="transmembrane region" description="Helical" evidence="1">
    <location>
        <begin position="136"/>
        <end position="154"/>
    </location>
</feature>
<comment type="caution">
    <text evidence="2">The sequence shown here is derived from an EMBL/GenBank/DDBJ whole genome shotgun (WGS) entry which is preliminary data.</text>
</comment>
<proteinExistence type="predicted"/>
<feature type="transmembrane region" description="Helical" evidence="1">
    <location>
        <begin position="61"/>
        <end position="81"/>
    </location>
</feature>
<feature type="transmembrane region" description="Helical" evidence="1">
    <location>
        <begin position="352"/>
        <end position="372"/>
    </location>
</feature>
<dbReference type="GO" id="GO:0015128">
    <property type="term" value="F:gluconate transmembrane transporter activity"/>
    <property type="evidence" value="ECO:0007669"/>
    <property type="project" value="InterPro"/>
</dbReference>
<organism evidence="2 3">
    <name type="scientific">Enterococcus alcedinis</name>
    <dbReference type="NCBI Taxonomy" id="1274384"/>
    <lineage>
        <taxon>Bacteria</taxon>
        <taxon>Bacillati</taxon>
        <taxon>Bacillota</taxon>
        <taxon>Bacilli</taxon>
        <taxon>Lactobacillales</taxon>
        <taxon>Enterococcaceae</taxon>
        <taxon>Enterococcus</taxon>
    </lineage>
</organism>
<name>A0A917N438_9ENTE</name>
<keyword evidence="1" id="KW-0812">Transmembrane</keyword>
<dbReference type="EMBL" id="BMDT01000002">
    <property type="protein sequence ID" value="GGI65193.1"/>
    <property type="molecule type" value="Genomic_DNA"/>
</dbReference>
<gene>
    <name evidence="2" type="ORF">GCM10011482_08470</name>
</gene>
<keyword evidence="1" id="KW-0472">Membrane</keyword>
<feature type="transmembrane region" description="Helical" evidence="1">
    <location>
        <begin position="27"/>
        <end position="49"/>
    </location>
</feature>
<keyword evidence="1" id="KW-1133">Transmembrane helix</keyword>